<dbReference type="KEGG" id="hai:109388548"/>
<reference evidence="9" key="1">
    <citation type="submission" date="2025-08" db="UniProtKB">
        <authorList>
            <consortium name="RefSeq"/>
        </authorList>
    </citation>
    <scope>IDENTIFICATION</scope>
    <source>
        <tissue evidence="9">Muscle</tissue>
    </source>
</reference>
<dbReference type="GeneID" id="109388548"/>
<evidence type="ECO:0000256" key="5">
    <source>
        <dbReference type="ARBA" id="ARBA00049650"/>
    </source>
</evidence>
<dbReference type="PANTHER" id="PTHR15296">
    <property type="entry name" value="MEMBRANE-ASSOCIATED PROTEIN MAP17"/>
    <property type="match status" value="1"/>
</dbReference>
<dbReference type="Proteomes" id="UP000694851">
    <property type="component" value="Unplaced"/>
</dbReference>
<dbReference type="InterPro" id="IPR031627">
    <property type="entry name" value="PDZK1IP1/SMIM24"/>
</dbReference>
<evidence type="ECO:0000313" key="9">
    <source>
        <dbReference type="RefSeq" id="XP_019508848.1"/>
    </source>
</evidence>
<evidence type="ECO:0000313" key="8">
    <source>
        <dbReference type="Proteomes" id="UP000694851"/>
    </source>
</evidence>
<evidence type="ECO:0000256" key="3">
    <source>
        <dbReference type="ARBA" id="ARBA00022989"/>
    </source>
</evidence>
<organism evidence="8 9">
    <name type="scientific">Hipposideros armiger</name>
    <name type="common">Great Himalayan leaf-nosed bat</name>
    <dbReference type="NCBI Taxonomy" id="186990"/>
    <lineage>
        <taxon>Eukaryota</taxon>
        <taxon>Metazoa</taxon>
        <taxon>Chordata</taxon>
        <taxon>Craniata</taxon>
        <taxon>Vertebrata</taxon>
        <taxon>Euteleostomi</taxon>
        <taxon>Mammalia</taxon>
        <taxon>Eutheria</taxon>
        <taxon>Laurasiatheria</taxon>
        <taxon>Chiroptera</taxon>
        <taxon>Yinpterochiroptera</taxon>
        <taxon>Rhinolophoidea</taxon>
        <taxon>Hipposideridae</taxon>
        <taxon>Hipposideros</taxon>
    </lineage>
</organism>
<dbReference type="CTD" id="284422"/>
<keyword evidence="3 7" id="KW-1133">Transmembrane helix</keyword>
<name>A0A8B7S8D4_HIPAR</name>
<accession>A0A8B7S8D4</accession>
<evidence type="ECO:0000256" key="7">
    <source>
        <dbReference type="SAM" id="Phobius"/>
    </source>
</evidence>
<evidence type="ECO:0000256" key="6">
    <source>
        <dbReference type="SAM" id="MobiDB-lite"/>
    </source>
</evidence>
<keyword evidence="8" id="KW-1185">Reference proteome</keyword>
<feature type="transmembrane region" description="Helical" evidence="7">
    <location>
        <begin position="85"/>
        <end position="106"/>
    </location>
</feature>
<dbReference type="Pfam" id="PF15807">
    <property type="entry name" value="MAP17"/>
    <property type="match status" value="1"/>
</dbReference>
<feature type="compositionally biased region" description="Basic and acidic residues" evidence="6">
    <location>
        <begin position="169"/>
        <end position="180"/>
    </location>
</feature>
<evidence type="ECO:0000256" key="1">
    <source>
        <dbReference type="ARBA" id="ARBA00004167"/>
    </source>
</evidence>
<keyword evidence="2 7" id="KW-0812">Transmembrane</keyword>
<dbReference type="AlphaFoldDB" id="A0A8B7S8D4"/>
<evidence type="ECO:0000256" key="2">
    <source>
        <dbReference type="ARBA" id="ARBA00022692"/>
    </source>
</evidence>
<keyword evidence="4 7" id="KW-0472">Membrane</keyword>
<proteinExistence type="inferred from homology"/>
<comment type="similarity">
    <text evidence="5">Belongs to the PDZK1-interacting protein 1/SMIM24 family.</text>
</comment>
<feature type="compositionally biased region" description="Basic and acidic residues" evidence="6">
    <location>
        <begin position="134"/>
        <end position="155"/>
    </location>
</feature>
<dbReference type="GO" id="GO:0016020">
    <property type="term" value="C:membrane"/>
    <property type="evidence" value="ECO:0007669"/>
    <property type="project" value="UniProtKB-SubCell"/>
</dbReference>
<evidence type="ECO:0000256" key="4">
    <source>
        <dbReference type="ARBA" id="ARBA00023136"/>
    </source>
</evidence>
<dbReference type="OrthoDB" id="8893098at2759"/>
<protein>
    <submittedName>
        <fullName evidence="9">Small integral membrane protein 24 isoform X1</fullName>
    </submittedName>
</protein>
<feature type="transmembrane region" description="Helical" evidence="7">
    <location>
        <begin position="46"/>
        <end position="65"/>
    </location>
</feature>
<gene>
    <name evidence="9" type="primary">SMIM24</name>
</gene>
<dbReference type="PANTHER" id="PTHR15296:SF2">
    <property type="entry name" value="SMALL INTEGRAL MEMBRANE PROTEIN 24"/>
    <property type="match status" value="1"/>
</dbReference>
<sequence>MQPTNIQVATMPELADEEGTQGWTQAPPLYEEYRPPPLDAIRLPRYVLYLLLAALLVVVVAYAIVGHLIKDLAHDLTATERRLKPWLVGLAAVVGFLFIVFVLMLANRIWCSKRRSEDEESMFRMETHLYQDMDLSKEGKKEKNEEKQEKAKKQGESNLGLELEENEEPRDQGKDKNTAM</sequence>
<comment type="subcellular location">
    <subcellularLocation>
        <location evidence="1">Membrane</location>
        <topology evidence="1">Single-pass membrane protein</topology>
    </subcellularLocation>
</comment>
<dbReference type="RefSeq" id="XP_019508848.1">
    <property type="nucleotide sequence ID" value="XM_019653303.1"/>
</dbReference>
<feature type="region of interest" description="Disordered" evidence="6">
    <location>
        <begin position="134"/>
        <end position="180"/>
    </location>
</feature>